<dbReference type="EMBL" id="OBDY01000003">
    <property type="protein sequence ID" value="SNY29086.1"/>
    <property type="molecule type" value="Genomic_DNA"/>
</dbReference>
<sequence>MTVFAGQPIMADDLNSMLRTVRKGADQALPASTIALQNDNELLLSVEANTTYYLEAWIRYTAASNTPDLRINYTYPAGATFARSDWGAPSASTVVQDTIDTSIATTGDNGRGAGTAERSLYVKGELIVSATAGTFRCQFAQVTSSVDVVTIKAGSRITLQRQ</sequence>
<dbReference type="AlphaFoldDB" id="A0A285H2V5"/>
<name>A0A285H2V5_9ACTN</name>
<dbReference type="RefSeq" id="WP_097319411.1">
    <property type="nucleotide sequence ID" value="NZ_OBDY01000003.1"/>
</dbReference>
<protein>
    <submittedName>
        <fullName evidence="1">Uncharacterized protein</fullName>
    </submittedName>
</protein>
<proteinExistence type="predicted"/>
<dbReference type="Proteomes" id="UP000219612">
    <property type="component" value="Unassembled WGS sequence"/>
</dbReference>
<organism evidence="1 2">
    <name type="scientific">Paractinoplanes atraurantiacus</name>
    <dbReference type="NCBI Taxonomy" id="1036182"/>
    <lineage>
        <taxon>Bacteria</taxon>
        <taxon>Bacillati</taxon>
        <taxon>Actinomycetota</taxon>
        <taxon>Actinomycetes</taxon>
        <taxon>Micromonosporales</taxon>
        <taxon>Micromonosporaceae</taxon>
        <taxon>Paractinoplanes</taxon>
    </lineage>
</organism>
<gene>
    <name evidence="1" type="ORF">SAMN05421748_103189</name>
</gene>
<keyword evidence="2" id="KW-1185">Reference proteome</keyword>
<accession>A0A285H2V5</accession>
<dbReference type="OrthoDB" id="3436365at2"/>
<evidence type="ECO:0000313" key="1">
    <source>
        <dbReference type="EMBL" id="SNY29086.1"/>
    </source>
</evidence>
<reference evidence="1 2" key="1">
    <citation type="submission" date="2017-09" db="EMBL/GenBank/DDBJ databases">
        <authorList>
            <person name="Ehlers B."/>
            <person name="Leendertz F.H."/>
        </authorList>
    </citation>
    <scope>NUCLEOTIDE SEQUENCE [LARGE SCALE GENOMIC DNA]</scope>
    <source>
        <strain evidence="1 2">CGMCC 4.6857</strain>
    </source>
</reference>
<evidence type="ECO:0000313" key="2">
    <source>
        <dbReference type="Proteomes" id="UP000219612"/>
    </source>
</evidence>